<dbReference type="AlphaFoldDB" id="W4KQ78"/>
<gene>
    <name evidence="1" type="ORF">HETIRDRAFT_166747</name>
</gene>
<evidence type="ECO:0000313" key="2">
    <source>
        <dbReference type="Proteomes" id="UP000030671"/>
    </source>
</evidence>
<sequence>MCAETHAPITSLLQRLDRVTEPELGYLLHGGASRAASTPQSAHPCSICSFGARPAALLLTIDHDLTLNFFCAHWYSLSSSYWGRWCLQNHL</sequence>
<name>W4KQ78_HETIT</name>
<protein>
    <submittedName>
        <fullName evidence="1">Uncharacterized protein</fullName>
    </submittedName>
</protein>
<dbReference type="GeneID" id="20668082"/>
<organism evidence="1 2">
    <name type="scientific">Heterobasidion irregulare (strain TC 32-1)</name>
    <dbReference type="NCBI Taxonomy" id="747525"/>
    <lineage>
        <taxon>Eukaryota</taxon>
        <taxon>Fungi</taxon>
        <taxon>Dikarya</taxon>
        <taxon>Basidiomycota</taxon>
        <taxon>Agaricomycotina</taxon>
        <taxon>Agaricomycetes</taxon>
        <taxon>Russulales</taxon>
        <taxon>Bondarzewiaceae</taxon>
        <taxon>Heterobasidion</taxon>
        <taxon>Heterobasidion annosum species complex</taxon>
    </lineage>
</organism>
<proteinExistence type="predicted"/>
<dbReference type="EMBL" id="KI925454">
    <property type="protein sequence ID" value="ETW87211.1"/>
    <property type="molecule type" value="Genomic_DNA"/>
</dbReference>
<reference evidence="1 2" key="1">
    <citation type="journal article" date="2012" name="New Phytol.">
        <title>Insight into trade-off between wood decay and parasitism from the genome of a fungal forest pathogen.</title>
        <authorList>
            <person name="Olson A."/>
            <person name="Aerts A."/>
            <person name="Asiegbu F."/>
            <person name="Belbahri L."/>
            <person name="Bouzid O."/>
            <person name="Broberg A."/>
            <person name="Canback B."/>
            <person name="Coutinho P.M."/>
            <person name="Cullen D."/>
            <person name="Dalman K."/>
            <person name="Deflorio G."/>
            <person name="van Diepen L.T."/>
            <person name="Dunand C."/>
            <person name="Duplessis S."/>
            <person name="Durling M."/>
            <person name="Gonthier P."/>
            <person name="Grimwood J."/>
            <person name="Fossdal C.G."/>
            <person name="Hansson D."/>
            <person name="Henrissat B."/>
            <person name="Hietala A."/>
            <person name="Himmelstrand K."/>
            <person name="Hoffmeister D."/>
            <person name="Hogberg N."/>
            <person name="James T.Y."/>
            <person name="Karlsson M."/>
            <person name="Kohler A."/>
            <person name="Kues U."/>
            <person name="Lee Y.H."/>
            <person name="Lin Y.C."/>
            <person name="Lind M."/>
            <person name="Lindquist E."/>
            <person name="Lombard V."/>
            <person name="Lucas S."/>
            <person name="Lunden K."/>
            <person name="Morin E."/>
            <person name="Murat C."/>
            <person name="Park J."/>
            <person name="Raffaello T."/>
            <person name="Rouze P."/>
            <person name="Salamov A."/>
            <person name="Schmutz J."/>
            <person name="Solheim H."/>
            <person name="Stahlberg J."/>
            <person name="Velez H."/>
            <person name="de Vries R.P."/>
            <person name="Wiebenga A."/>
            <person name="Woodward S."/>
            <person name="Yakovlev I."/>
            <person name="Garbelotto M."/>
            <person name="Martin F."/>
            <person name="Grigoriev I.V."/>
            <person name="Stenlid J."/>
        </authorList>
    </citation>
    <scope>NUCLEOTIDE SEQUENCE [LARGE SCALE GENOMIC DNA]</scope>
    <source>
        <strain evidence="1 2">TC 32-1</strain>
    </source>
</reference>
<accession>W4KQ78</accession>
<dbReference type="InParanoid" id="W4KQ78"/>
<dbReference type="RefSeq" id="XP_009541141.1">
    <property type="nucleotide sequence ID" value="XM_009542846.1"/>
</dbReference>
<dbReference type="Proteomes" id="UP000030671">
    <property type="component" value="Unassembled WGS sequence"/>
</dbReference>
<keyword evidence="2" id="KW-1185">Reference proteome</keyword>
<dbReference type="KEGG" id="hir:HETIRDRAFT_166747"/>
<dbReference type="HOGENOM" id="CLU_2427260_0_0_1"/>
<evidence type="ECO:0000313" key="1">
    <source>
        <dbReference type="EMBL" id="ETW87211.1"/>
    </source>
</evidence>